<dbReference type="Proteomes" id="UP000076935">
    <property type="component" value="Unassembled WGS sequence"/>
</dbReference>
<keyword evidence="1" id="KW-0732">Signal</keyword>
<proteinExistence type="predicted"/>
<name>A0A177L9N5_9BACI</name>
<dbReference type="PROSITE" id="PS51257">
    <property type="entry name" value="PROKAR_LIPOPROTEIN"/>
    <property type="match status" value="1"/>
</dbReference>
<comment type="caution">
    <text evidence="2">The sequence shown here is derived from an EMBL/GenBank/DDBJ whole genome shotgun (WGS) entry which is preliminary data.</text>
</comment>
<evidence type="ECO:0008006" key="4">
    <source>
        <dbReference type="Google" id="ProtNLM"/>
    </source>
</evidence>
<organism evidence="2 3">
    <name type="scientific">Domibacillus aminovorans</name>
    <dbReference type="NCBI Taxonomy" id="29332"/>
    <lineage>
        <taxon>Bacteria</taxon>
        <taxon>Bacillati</taxon>
        <taxon>Bacillota</taxon>
        <taxon>Bacilli</taxon>
        <taxon>Bacillales</taxon>
        <taxon>Bacillaceae</taxon>
        <taxon>Domibacillus</taxon>
    </lineage>
</organism>
<sequence>MKKLMLGLILGTLLAGCGNGASSVPEEPKEQEQTSEQEQNVFVKLEQTTEDTALRDAAYEKVLKNETQTGGYMGENTPELQEDFGVQSIEFNAVIEAINSIYGSFYEYGILYLKNQESGAKESGVWVGIKNPDDKAEELARRLQKQVDEGKILAKYIHLFESEYSEWDNQDLMYEVSKAIKPMKDAMPEPERVALSMSVDTITRTIEIGHDFLTEEQIETLKDKFADYEMDFTQEGRMLPLPGEPDVEYQEEPVSHKQTKEGSWVMKVSADGMLVVEAQPDDFSATGGVPEHYGAVGYNFPKANEKLKIGQRVIVEASGPIAESYPGQGRAKFVTVLPAYQPKGADITEEDVVRKAIEQREENPYAEGIREITYNKEKDEWTLTIVSSMEPEPVVTDITIADQK</sequence>
<evidence type="ECO:0000313" key="2">
    <source>
        <dbReference type="EMBL" id="OAH62313.1"/>
    </source>
</evidence>
<dbReference type="AlphaFoldDB" id="A0A177L9N5"/>
<keyword evidence="3" id="KW-1185">Reference proteome</keyword>
<evidence type="ECO:0000313" key="3">
    <source>
        <dbReference type="Proteomes" id="UP000076935"/>
    </source>
</evidence>
<reference evidence="2 3" key="1">
    <citation type="submission" date="2016-01" db="EMBL/GenBank/DDBJ databases">
        <title>Investigation of taxonomic status of Bacillus aminovorans.</title>
        <authorList>
            <person name="Verma A."/>
            <person name="Pal Y."/>
            <person name="Krishnamurthi S."/>
        </authorList>
    </citation>
    <scope>NUCLEOTIDE SEQUENCE [LARGE SCALE GENOMIC DNA]</scope>
    <source>
        <strain evidence="2 3">DSM 1314</strain>
    </source>
</reference>
<accession>A0A177L9N5</accession>
<dbReference type="InterPro" id="IPR021598">
    <property type="entry name" value="DUF3221"/>
</dbReference>
<dbReference type="EMBL" id="LQWY01000010">
    <property type="protein sequence ID" value="OAH62313.1"/>
    <property type="molecule type" value="Genomic_DNA"/>
</dbReference>
<feature type="signal peptide" evidence="1">
    <location>
        <begin position="1"/>
        <end position="23"/>
    </location>
</feature>
<dbReference type="RefSeq" id="WP_063964847.1">
    <property type="nucleotide sequence ID" value="NZ_JBCNAN010000006.1"/>
</dbReference>
<feature type="chain" id="PRO_5039273091" description="DUF3221 domain-containing protein" evidence="1">
    <location>
        <begin position="24"/>
        <end position="404"/>
    </location>
</feature>
<gene>
    <name evidence="2" type="ORF">AWH49_10535</name>
</gene>
<protein>
    <recommendedName>
        <fullName evidence="4">DUF3221 domain-containing protein</fullName>
    </recommendedName>
</protein>
<evidence type="ECO:0000256" key="1">
    <source>
        <dbReference type="SAM" id="SignalP"/>
    </source>
</evidence>
<dbReference type="Pfam" id="PF11518">
    <property type="entry name" value="DUF3221"/>
    <property type="match status" value="1"/>
</dbReference>